<dbReference type="InterPro" id="IPR045851">
    <property type="entry name" value="AMP-bd_C_sf"/>
</dbReference>
<dbReference type="OrthoDB" id="9803968at2"/>
<dbReference type="STRING" id="45070.Lnau_3087"/>
<keyword evidence="5" id="KW-1185">Reference proteome</keyword>
<dbReference type="InterPro" id="IPR000873">
    <property type="entry name" value="AMP-dep_synth/lig_dom"/>
</dbReference>
<dbReference type="PANTHER" id="PTHR45527">
    <property type="entry name" value="NONRIBOSOMAL PEPTIDE SYNTHETASE"/>
    <property type="match status" value="1"/>
</dbReference>
<dbReference type="CDD" id="cd05930">
    <property type="entry name" value="A_NRPS"/>
    <property type="match status" value="1"/>
</dbReference>
<dbReference type="InterPro" id="IPR042099">
    <property type="entry name" value="ANL_N_sf"/>
</dbReference>
<gene>
    <name evidence="4" type="ORF">Lnau_3087</name>
</gene>
<comment type="caution">
    <text evidence="4">The sequence shown here is derived from an EMBL/GenBank/DDBJ whole genome shotgun (WGS) entry which is preliminary data.</text>
</comment>
<dbReference type="InterPro" id="IPR020806">
    <property type="entry name" value="PKS_PP-bd"/>
</dbReference>
<proteinExistence type="predicted"/>
<dbReference type="PANTHER" id="PTHR45527:SF1">
    <property type="entry name" value="FATTY ACID SYNTHASE"/>
    <property type="match status" value="1"/>
</dbReference>
<dbReference type="Proteomes" id="UP000054725">
    <property type="component" value="Unassembled WGS sequence"/>
</dbReference>
<dbReference type="PATRIC" id="fig|45070.6.peg.3260"/>
<dbReference type="InterPro" id="IPR025110">
    <property type="entry name" value="AMP-bd_C"/>
</dbReference>
<dbReference type="InterPro" id="IPR020845">
    <property type="entry name" value="AMP-binding_CS"/>
</dbReference>
<name>A0A0W0WIP9_9GAMM</name>
<evidence type="ECO:0000259" key="3">
    <source>
        <dbReference type="PROSITE" id="PS50075"/>
    </source>
</evidence>
<dbReference type="InterPro" id="IPR029058">
    <property type="entry name" value="AB_hydrolase_fold"/>
</dbReference>
<dbReference type="PROSITE" id="PS50075">
    <property type="entry name" value="CARRIER"/>
    <property type="match status" value="1"/>
</dbReference>
<dbReference type="Pfam" id="PF00550">
    <property type="entry name" value="PP-binding"/>
    <property type="match status" value="1"/>
</dbReference>
<dbReference type="GO" id="GO:0005737">
    <property type="term" value="C:cytoplasm"/>
    <property type="evidence" value="ECO:0007669"/>
    <property type="project" value="TreeGrafter"/>
</dbReference>
<dbReference type="InterPro" id="IPR036477">
    <property type="entry name" value="Formyl_transf_N_sf"/>
</dbReference>
<keyword evidence="1" id="KW-0596">Phosphopantetheine</keyword>
<organism evidence="4 5">
    <name type="scientific">Legionella nautarum</name>
    <dbReference type="NCBI Taxonomy" id="45070"/>
    <lineage>
        <taxon>Bacteria</taxon>
        <taxon>Pseudomonadati</taxon>
        <taxon>Pseudomonadota</taxon>
        <taxon>Gammaproteobacteria</taxon>
        <taxon>Legionellales</taxon>
        <taxon>Legionellaceae</taxon>
        <taxon>Legionella</taxon>
    </lineage>
</organism>
<evidence type="ECO:0000256" key="1">
    <source>
        <dbReference type="ARBA" id="ARBA00022450"/>
    </source>
</evidence>
<dbReference type="Gene3D" id="1.10.1200.10">
    <property type="entry name" value="ACP-like"/>
    <property type="match status" value="1"/>
</dbReference>
<reference evidence="4 5" key="1">
    <citation type="submission" date="2015-11" db="EMBL/GenBank/DDBJ databases">
        <title>Genomic analysis of 38 Legionella species identifies large and diverse effector repertoires.</title>
        <authorList>
            <person name="Burstein D."/>
            <person name="Amaro F."/>
            <person name="Zusman T."/>
            <person name="Lifshitz Z."/>
            <person name="Cohen O."/>
            <person name="Gilbert J.A."/>
            <person name="Pupko T."/>
            <person name="Shuman H.A."/>
            <person name="Segal G."/>
        </authorList>
    </citation>
    <scope>NUCLEOTIDE SEQUENCE [LARGE SCALE GENOMIC DNA]</scope>
    <source>
        <strain evidence="4 5">ATCC 49506</strain>
    </source>
</reference>
<dbReference type="Gene3D" id="3.40.50.12780">
    <property type="entry name" value="N-terminal domain of ligase-like"/>
    <property type="match status" value="1"/>
</dbReference>
<dbReference type="EMBL" id="LNYO01000027">
    <property type="protein sequence ID" value="KTD32176.1"/>
    <property type="molecule type" value="Genomic_DNA"/>
</dbReference>
<dbReference type="Pfam" id="PF00975">
    <property type="entry name" value="Thioesterase"/>
    <property type="match status" value="1"/>
</dbReference>
<evidence type="ECO:0000256" key="2">
    <source>
        <dbReference type="ARBA" id="ARBA00022553"/>
    </source>
</evidence>
<dbReference type="GO" id="GO:0043041">
    <property type="term" value="P:amino acid activation for nonribosomal peptide biosynthetic process"/>
    <property type="evidence" value="ECO:0007669"/>
    <property type="project" value="TreeGrafter"/>
</dbReference>
<sequence length="1396" mass="159238">MDQTCYLIGEDSLLIQCGNLLLSNHYNISLVISPIKSIHRWAKKNKISVIKAIDELDFDKTPQVDYIFSIVNSHLLSSSFLKLARKHVINYHDSLLPDYAGLNATSWALVNGERQHGITWHIVNEQIDEGDILIQRSFPIENNATALSLNLRCYELAIDSFSELLHSLQSESYVTQSQSLANRRYFSATHLLPELGFINWQTMSADFIVRLHHALLLGHYKNNIGLLKIYLGQDFLIVLDAQLINKPADRKNPGTILNVSLGEMQISTCQGIVNLHFKLPSARKITTEIIATYNLLPGIELPSLPENLMALHTKSYKDALTHEGFWIKQLQSSTEHKHYASFSHQEREFEQAVSVLQLNQLPLNSAIKDLFILLLTSFLIYFFRLNNYEKTSLHLIPNTRSSSQKNLPSLFPSFLPFNWPELDEAYSLEKMMKRVEKKYQKLLLHVGYLGDIFLRQPELEDYVAPSIAISFSPIELYRLPSSITIYIQVDEIKGNIHSYHRLDEEHNKTELQSFRYFNSHISKIIEILINSPKTPINEFCFLSASEINILNELATGKTYPLPPDSLTTLFEKKVNELPHATALLMNNKAISYLQLWQMAEIIADLVRTTVPAQTFIGLYTSRNPIMLAMIFGILKADCVYVPLDIKYPLGKIELIASRAKLDLIFTTSEFTQPLIDFFKTQSLSIIDIEKLLDNKTQSLKTFNTPILRPAENRLAYIMFTSGTTGEPKGVIISQNNVINYCFWFMETTQFNAESVIDFSSSIAFDLSVPCTIAPLLAGGTIAICTEEEKFNPKLYLAHLLRYRVTHTELTPGYVELLLNHPEMIQNLSQLRYLLLGADTVHTNEVNHWLSLCPHTQIVNEYGPTEATVSVTSYFVTPHSPLHTATIPIGKPAFNSFCYVLDKFNNLCPFGMKGELHVAGNQIALGYLEKPQITAQKFISLCFNDKDSIRAYKTGDEVCWNADGQLQFFGRNDFQIKLHGYRIELSAIEALLMQQDSIHQAVVRLKKQNKEKSLCAYLVAKPNKTIVLDELQHYLANYLPSYMLPKDFFLVKSIPLKENEKIDLERLENEMDKQLIAPPTMPYNSLTSTQEYCLKTWQNVFKKTVLIEDNFFDLGGDSLIALQIITVLKAHYSIPLSLSCLFESPTILSLSAQIDRLLKQHSPQKLILNYSNTLIKLSTGSYPTPLFLVHPVGGSIFWYQQLAKQLEGKYTVYGIQDPNLEEEQFKFQNIEEMAAFYLQAISSVYQGNQFCLGGASFGATVAFEMAYQLQQAGFSIPFLGLLDGWAHYPSSLMKEDSLNLISQNNQYITEEQRLRLLSQEEYRKKLLNQYAIPTLSANVLLFKAQKLWKSFAEINDTYNGWQSYVHGKITVHLVPGDHESMFFHPNIEKWAHLFFTI</sequence>
<dbReference type="Gene3D" id="3.40.50.1820">
    <property type="entry name" value="alpha/beta hydrolase"/>
    <property type="match status" value="1"/>
</dbReference>
<dbReference type="SUPFAM" id="SSF56801">
    <property type="entry name" value="Acetyl-CoA synthetase-like"/>
    <property type="match status" value="1"/>
</dbReference>
<dbReference type="GO" id="GO:0044550">
    <property type="term" value="P:secondary metabolite biosynthetic process"/>
    <property type="evidence" value="ECO:0007669"/>
    <property type="project" value="TreeGrafter"/>
</dbReference>
<dbReference type="Pfam" id="PF00551">
    <property type="entry name" value="Formyl_trans_N"/>
    <property type="match status" value="1"/>
</dbReference>
<evidence type="ECO:0000313" key="5">
    <source>
        <dbReference type="Proteomes" id="UP000054725"/>
    </source>
</evidence>
<dbReference type="InterPro" id="IPR001031">
    <property type="entry name" value="Thioesterase"/>
</dbReference>
<dbReference type="PROSITE" id="PS00455">
    <property type="entry name" value="AMP_BINDING"/>
    <property type="match status" value="1"/>
</dbReference>
<dbReference type="InterPro" id="IPR036736">
    <property type="entry name" value="ACP-like_sf"/>
</dbReference>
<dbReference type="SUPFAM" id="SSF53328">
    <property type="entry name" value="Formyltransferase"/>
    <property type="match status" value="1"/>
</dbReference>
<dbReference type="Pfam" id="PF00501">
    <property type="entry name" value="AMP-binding"/>
    <property type="match status" value="1"/>
</dbReference>
<feature type="domain" description="Carrier" evidence="3">
    <location>
        <begin position="1083"/>
        <end position="1157"/>
    </location>
</feature>
<dbReference type="InterPro" id="IPR010071">
    <property type="entry name" value="AA_adenyl_dom"/>
</dbReference>
<dbReference type="SUPFAM" id="SSF47336">
    <property type="entry name" value="ACP-like"/>
    <property type="match status" value="1"/>
</dbReference>
<protein>
    <submittedName>
        <fullName evidence="4">Peptide synthetase, non-ribosomal</fullName>
    </submittedName>
</protein>
<dbReference type="Pfam" id="PF13193">
    <property type="entry name" value="AMP-binding_C"/>
    <property type="match status" value="1"/>
</dbReference>
<dbReference type="Gene3D" id="3.40.50.12230">
    <property type="match status" value="1"/>
</dbReference>
<evidence type="ECO:0000313" key="4">
    <source>
        <dbReference type="EMBL" id="KTD32176.1"/>
    </source>
</evidence>
<dbReference type="NCBIfam" id="TIGR01733">
    <property type="entry name" value="AA-adenyl-dom"/>
    <property type="match status" value="1"/>
</dbReference>
<dbReference type="GO" id="GO:0031177">
    <property type="term" value="F:phosphopantetheine binding"/>
    <property type="evidence" value="ECO:0007669"/>
    <property type="project" value="InterPro"/>
</dbReference>
<dbReference type="SMART" id="SM00823">
    <property type="entry name" value="PKS_PP"/>
    <property type="match status" value="1"/>
</dbReference>
<dbReference type="InterPro" id="IPR002376">
    <property type="entry name" value="Formyl_transf_N"/>
</dbReference>
<dbReference type="SUPFAM" id="SSF53474">
    <property type="entry name" value="alpha/beta-Hydrolases"/>
    <property type="match status" value="1"/>
</dbReference>
<accession>A0A0W0WIP9</accession>
<dbReference type="InterPro" id="IPR009081">
    <property type="entry name" value="PP-bd_ACP"/>
</dbReference>
<dbReference type="Gene3D" id="3.30.300.30">
    <property type="match status" value="1"/>
</dbReference>
<keyword evidence="2" id="KW-0597">Phosphoprotein</keyword>